<proteinExistence type="predicted"/>
<evidence type="ECO:0000313" key="3">
    <source>
        <dbReference type="Proteomes" id="UP000294325"/>
    </source>
</evidence>
<organism evidence="2 3">
    <name type="scientific">Nitrosococcus wardiae</name>
    <dbReference type="NCBI Taxonomy" id="1814290"/>
    <lineage>
        <taxon>Bacteria</taxon>
        <taxon>Pseudomonadati</taxon>
        <taxon>Pseudomonadota</taxon>
        <taxon>Gammaproteobacteria</taxon>
        <taxon>Chromatiales</taxon>
        <taxon>Chromatiaceae</taxon>
        <taxon>Nitrosococcus</taxon>
    </lineage>
</organism>
<dbReference type="PANTHER" id="PTHR42741">
    <property type="entry name" value="NITROREDUCTASE FAMILY PROTEIN"/>
    <property type="match status" value="1"/>
</dbReference>
<dbReference type="SUPFAM" id="SSF55469">
    <property type="entry name" value="FMN-dependent nitroreductase-like"/>
    <property type="match status" value="2"/>
</dbReference>
<protein>
    <submittedName>
        <fullName evidence="2">SagB/ThcOx family dehydrogenase</fullName>
    </submittedName>
</protein>
<name>A0A4V1AW75_9GAMM</name>
<dbReference type="InterPro" id="IPR020051">
    <property type="entry name" value="SagB-type_dehydrogenase"/>
</dbReference>
<feature type="compositionally biased region" description="Basic residues" evidence="1">
    <location>
        <begin position="15"/>
        <end position="26"/>
    </location>
</feature>
<evidence type="ECO:0000256" key="1">
    <source>
        <dbReference type="SAM" id="MobiDB-lite"/>
    </source>
</evidence>
<gene>
    <name evidence="2" type="ORF">E3U44_14895</name>
</gene>
<dbReference type="PANTHER" id="PTHR42741:SF3">
    <property type="entry name" value="NITROREDUCTASE FAMILY PROTEIN"/>
    <property type="match status" value="1"/>
</dbReference>
<dbReference type="Proteomes" id="UP000294325">
    <property type="component" value="Chromosome"/>
</dbReference>
<dbReference type="OrthoDB" id="9801593at2"/>
<dbReference type="InterPro" id="IPR000415">
    <property type="entry name" value="Nitroreductase-like"/>
</dbReference>
<dbReference type="CDD" id="cd02142">
    <property type="entry name" value="McbC_SagB-like_oxidoreductase"/>
    <property type="match status" value="2"/>
</dbReference>
<dbReference type="NCBIfam" id="TIGR03605">
    <property type="entry name" value="antibiot_sagB"/>
    <property type="match status" value="1"/>
</dbReference>
<dbReference type="GO" id="GO:0016491">
    <property type="term" value="F:oxidoreductase activity"/>
    <property type="evidence" value="ECO:0007669"/>
    <property type="project" value="InterPro"/>
</dbReference>
<feature type="region of interest" description="Disordered" evidence="1">
    <location>
        <begin position="1"/>
        <end position="33"/>
    </location>
</feature>
<dbReference type="AlphaFoldDB" id="A0A4V1AW75"/>
<feature type="compositionally biased region" description="Basic and acidic residues" evidence="1">
    <location>
        <begin position="1"/>
        <end position="14"/>
    </location>
</feature>
<accession>A0A4V1AW75</accession>
<dbReference type="Gene3D" id="3.40.109.10">
    <property type="entry name" value="NADH Oxidase"/>
    <property type="match status" value="2"/>
</dbReference>
<dbReference type="EMBL" id="CP038033">
    <property type="protein sequence ID" value="QBQ55655.1"/>
    <property type="molecule type" value="Genomic_DNA"/>
</dbReference>
<sequence length="561" mass="62959">MDKSPGKTAQDRVRQYHQRSKHHLNHYARGPGGLDWATQPDPFRRYAGCDYVGLPLTADSLQTSYPALYRPQVIPPQPLALETVAALFELSFGISAWKQYGGTRWALRCNPSSGNLHPTEAYCVSPNLPGLPAGVYHYVSDDHRLEQRCRFPQNFPEQALSKGGIVLGLSSIHWREAWKYGERAYRYCQHDVGHAIAAVVYAAATLGWSIRILPNWSDDDIAALLGLNRDADYQGAEREHPDLMLLVGPDLDDFKPRSAEPWLAGAEAGQWQGQANALSSHHRFEWPIIEEVAEACRKPTTQETPWCAPPLPGPLPTRDRFLAVNLIRQRRSAQSLDGVTAIPAPTFFRMLEMTLPRPGCPPWMAWPWAPRIHLVLFVHRVEGLSPGLYLLMRRPDVPLRVALGEEFLWQHPEHCPDHLALYQLVEGDARRAAGIISCHQAIAADGAFSLGMIGEFEAAISEGPWGYRRLFWEAGLIGQILYLEAEAAGVRGTGIGCYFDDAMHQTLGLRETQFQSIYHFTLGGPLEDTRLQTLPSYAHLPERRRASSFPFKRAGRERLHP</sequence>
<keyword evidence="3" id="KW-1185">Reference proteome</keyword>
<dbReference type="RefSeq" id="WP_134358912.1">
    <property type="nucleotide sequence ID" value="NZ_CP038033.1"/>
</dbReference>
<evidence type="ECO:0000313" key="2">
    <source>
        <dbReference type="EMBL" id="QBQ55655.1"/>
    </source>
</evidence>
<reference evidence="2 3" key="1">
    <citation type="submission" date="2019-03" db="EMBL/GenBank/DDBJ databases">
        <title>The genome sequence of Nitrosococcus wardiae strain D1FHST reveals the archetypal metabolic capacity of ammonia-oxidizing Gammaproteobacteria.</title>
        <authorList>
            <person name="Wang L."/>
            <person name="Lim C.K."/>
            <person name="Hanson T.E."/>
            <person name="Dang H."/>
            <person name="Klotz M.G."/>
        </authorList>
    </citation>
    <scope>NUCLEOTIDE SEQUENCE [LARGE SCALE GENOMIC DNA]</scope>
    <source>
        <strain evidence="2 3">D1FHS</strain>
    </source>
</reference>
<dbReference type="KEGG" id="nwr:E3U44_14895"/>